<organism evidence="2 3">
    <name type="scientific">Toxoplasma gondii GAB2-2007-GAL-DOM2</name>
    <dbReference type="NCBI Taxonomy" id="1130820"/>
    <lineage>
        <taxon>Eukaryota</taxon>
        <taxon>Sar</taxon>
        <taxon>Alveolata</taxon>
        <taxon>Apicomplexa</taxon>
        <taxon>Conoidasida</taxon>
        <taxon>Coccidia</taxon>
        <taxon>Eucoccidiorida</taxon>
        <taxon>Eimeriorina</taxon>
        <taxon>Sarcocystidae</taxon>
        <taxon>Toxoplasma</taxon>
    </lineage>
</organism>
<comment type="caution">
    <text evidence="2">The sequence shown here is derived from an EMBL/GenBank/DDBJ whole genome shotgun (WGS) entry which is preliminary data.</text>
</comment>
<dbReference type="VEuPathDB" id="ToxoDB:TGDOM2_259720"/>
<dbReference type="Proteomes" id="UP000028837">
    <property type="component" value="Unassembled WGS sequence"/>
</dbReference>
<proteinExistence type="predicted"/>
<protein>
    <submittedName>
        <fullName evidence="2">Uncharacterized protein</fullName>
    </submittedName>
</protein>
<evidence type="ECO:0000313" key="3">
    <source>
        <dbReference type="Proteomes" id="UP000028837"/>
    </source>
</evidence>
<accession>A0A086JPH4</accession>
<dbReference type="SUPFAM" id="SSF103657">
    <property type="entry name" value="BAR/IMD domain-like"/>
    <property type="match status" value="1"/>
</dbReference>
<feature type="region of interest" description="Disordered" evidence="1">
    <location>
        <begin position="448"/>
        <end position="532"/>
    </location>
</feature>
<reference evidence="2 3" key="1">
    <citation type="submission" date="2014-02" db="EMBL/GenBank/DDBJ databases">
        <authorList>
            <person name="Sibley D."/>
            <person name="Venepally P."/>
            <person name="Karamycheva S."/>
            <person name="Hadjithomas M."/>
            <person name="Khan A."/>
            <person name="Brunk B."/>
            <person name="Roos D."/>
            <person name="Caler E."/>
            <person name="Lorenzi H."/>
        </authorList>
    </citation>
    <scope>NUCLEOTIDE SEQUENCE [LARGE SCALE GENOMIC DNA]</scope>
    <source>
        <strain evidence="2 3">GAB2-2007-GAL-DOM2</strain>
    </source>
</reference>
<name>A0A086JPH4_TOXGO</name>
<dbReference type="Gene3D" id="1.20.1270.60">
    <property type="entry name" value="Arfaptin homology (AH) domain/BAR domain"/>
    <property type="match status" value="1"/>
</dbReference>
<dbReference type="AlphaFoldDB" id="A0A086JPH4"/>
<feature type="region of interest" description="Disordered" evidence="1">
    <location>
        <begin position="838"/>
        <end position="976"/>
    </location>
</feature>
<feature type="compositionally biased region" description="Low complexity" evidence="1">
    <location>
        <begin position="26"/>
        <end position="44"/>
    </location>
</feature>
<feature type="compositionally biased region" description="Basic and acidic residues" evidence="1">
    <location>
        <begin position="493"/>
        <end position="505"/>
    </location>
</feature>
<dbReference type="InterPro" id="IPR027267">
    <property type="entry name" value="AH/BAR_dom_sf"/>
</dbReference>
<feature type="region of interest" description="Disordered" evidence="1">
    <location>
        <begin position="1"/>
        <end position="75"/>
    </location>
</feature>
<evidence type="ECO:0000313" key="2">
    <source>
        <dbReference type="EMBL" id="KFG34042.1"/>
    </source>
</evidence>
<feature type="compositionally biased region" description="Low complexity" evidence="1">
    <location>
        <begin position="838"/>
        <end position="873"/>
    </location>
</feature>
<dbReference type="OrthoDB" id="10255128at2759"/>
<feature type="compositionally biased region" description="Low complexity" evidence="1">
    <location>
        <begin position="62"/>
        <end position="75"/>
    </location>
</feature>
<evidence type="ECO:0000256" key="1">
    <source>
        <dbReference type="SAM" id="MobiDB-lite"/>
    </source>
</evidence>
<feature type="compositionally biased region" description="Basic and acidic residues" evidence="1">
    <location>
        <begin position="899"/>
        <end position="911"/>
    </location>
</feature>
<gene>
    <name evidence="2" type="ORF">TGDOM2_259720</name>
</gene>
<feature type="compositionally biased region" description="Basic and acidic residues" evidence="1">
    <location>
        <begin position="920"/>
        <end position="976"/>
    </location>
</feature>
<dbReference type="EMBL" id="AHZU02001282">
    <property type="protein sequence ID" value="KFG34042.1"/>
    <property type="molecule type" value="Genomic_DNA"/>
</dbReference>
<sequence>MEAEATWGVAGSGQFGSGAPPNDGDAFASARSSSSLSAPFCASAQGPETNSGGTDTRKESAQDTQATQPAPANATAENAFSFKEDLTSDWCLAVSRVDSGRTLLERLRAALLLRANAAVEQASKMESLVQTFVATNLESKTVMSAVNALRLEAVHQADHCREFAEAIRRDVVEGTLTNTIHNHYLVLQQIKADGSEAQKELTLATVDHQKAMHRYLRCSKEAAAAAVKAQAAEGEAPNVRTELALSAIRRCVEAKAAEDEHRESVARLNAAAQANERKMAIILQSLQDMDEKRMLCFRDALRKAMVYQAAYLRNVQYDLEQTIKTVDAVDPMADLQEFLGKYRLPKKQTGADVKVQSWVELDNTFGDALQPSASVTPVPWAPGSTPAHGSSGSSAFPTSFAASPFSSSPLGVSSLGVSSAAAAASNVARSFLQKSPFTRVMQSAASLVAGRGPASESGVHTPQGPEAAAGESLAAEDQRPQGGGGGSASGAGRSEEKRGRREEKTSFFALITRSEEQDLPANAESGDEAKVRSEREFDALLDLLWSEAEPTEKRNGAGDVETEGRPVTAFVVDPAQCPYSPEVRHQLDAALPRLKSDFASPAKRLAFLKAVERRRRACMVRGHKQVYLHHMLCLRILGEISEWLLDAADEQLDVWTGRMLLLLSMQIAASGLKSADPQMQTFSWVDFAQSCAEIDKKDRGDARNTLPATEAETVRWSLHRCIYHHRYWNRVTFWEEALTLTISEEFQRQKLMEKWRTMGDEVLQQEEKAFRERNPCCGCLTSFGSFMVLYGIAPEQVQSLLLVVCRACHLEDEFAARLVEGMQQFASPTVNANKASASSSSAASSSSSVSSSSCPPSSSSDPPSSSLPFGSDSSSRKVMGSLGSPGEAAREAGVSSPETEMRLRAPAERGGDSCSPRAGSFEEREQKREDERLSEAKEVNTPGEGREEKEERQIHDGQENDETLQKRKDSERIGSF</sequence>
<feature type="region of interest" description="Disordered" evidence="1">
    <location>
        <begin position="376"/>
        <end position="395"/>
    </location>
</feature>